<feature type="non-terminal residue" evidence="2">
    <location>
        <position position="109"/>
    </location>
</feature>
<dbReference type="Proteomes" id="UP000051861">
    <property type="component" value="Unassembled WGS sequence"/>
</dbReference>
<reference evidence="2 3" key="1">
    <citation type="journal article" date="2015" name="Microbiome">
        <title>Genomic resolution of linkages in carbon, nitrogen, and sulfur cycling among widespread estuary sediment bacteria.</title>
        <authorList>
            <person name="Baker B.J."/>
            <person name="Lazar C.S."/>
            <person name="Teske A.P."/>
            <person name="Dick G.J."/>
        </authorList>
    </citation>
    <scope>NUCLEOTIDE SEQUENCE [LARGE SCALE GENOMIC DNA]</scope>
    <source>
        <strain evidence="2">DG_54_3</strain>
    </source>
</reference>
<organism evidence="2 3">
    <name type="scientific">candidate division WOR-1 bacterium DG_54_3</name>
    <dbReference type="NCBI Taxonomy" id="1703775"/>
    <lineage>
        <taxon>Bacteria</taxon>
        <taxon>Bacillati</taxon>
        <taxon>Saganbacteria</taxon>
    </lineage>
</organism>
<dbReference type="SUPFAM" id="SSF56935">
    <property type="entry name" value="Porins"/>
    <property type="match status" value="1"/>
</dbReference>
<evidence type="ECO:0008006" key="4">
    <source>
        <dbReference type="Google" id="ProtNLM"/>
    </source>
</evidence>
<protein>
    <recommendedName>
        <fullName evidence="4">PorV/PorQ family protein</fullName>
    </recommendedName>
</protein>
<evidence type="ECO:0000256" key="1">
    <source>
        <dbReference type="SAM" id="SignalP"/>
    </source>
</evidence>
<dbReference type="EMBL" id="LIZX01000218">
    <property type="protein sequence ID" value="KPJ63809.1"/>
    <property type="molecule type" value="Genomic_DNA"/>
</dbReference>
<feature type="chain" id="PRO_5006640135" description="PorV/PorQ family protein" evidence="1">
    <location>
        <begin position="25"/>
        <end position="109"/>
    </location>
</feature>
<evidence type="ECO:0000313" key="3">
    <source>
        <dbReference type="Proteomes" id="UP000051861"/>
    </source>
</evidence>
<keyword evidence="1" id="KW-0732">Signal</keyword>
<accession>A0A0S7XMU7</accession>
<gene>
    <name evidence="2" type="ORF">AMJ44_13960</name>
</gene>
<sequence>MKKIIIWASVLIAFLGFVSSKLFAANSKVGTTAYSFLKIDVSARSTAMGGAFVGLSDDESALYFNPAGLIQIEQRSFFTTYNNYLTDIQSGFLGYVHPYSENTRLGASI</sequence>
<comment type="caution">
    <text evidence="2">The sequence shown here is derived from an EMBL/GenBank/DDBJ whole genome shotgun (WGS) entry which is preliminary data.</text>
</comment>
<feature type="signal peptide" evidence="1">
    <location>
        <begin position="1"/>
        <end position="24"/>
    </location>
</feature>
<proteinExistence type="predicted"/>
<dbReference type="Gene3D" id="2.40.160.60">
    <property type="entry name" value="Outer membrane protein transport protein (OMPP1/FadL/TodX)"/>
    <property type="match status" value="1"/>
</dbReference>
<evidence type="ECO:0000313" key="2">
    <source>
        <dbReference type="EMBL" id="KPJ63809.1"/>
    </source>
</evidence>
<dbReference type="AlphaFoldDB" id="A0A0S7XMU7"/>
<name>A0A0S7XMU7_UNCSA</name>